<evidence type="ECO:0000256" key="1">
    <source>
        <dbReference type="SAM" id="MobiDB-lite"/>
    </source>
</evidence>
<evidence type="ECO:0000313" key="2">
    <source>
        <dbReference type="EMBL" id="CAG9836349.1"/>
    </source>
</evidence>
<dbReference type="Proteomes" id="UP001153709">
    <property type="component" value="Chromosome 6"/>
</dbReference>
<accession>A0A9N9XEL2</accession>
<organism evidence="2 3">
    <name type="scientific">Diabrotica balteata</name>
    <name type="common">Banded cucumber beetle</name>
    <dbReference type="NCBI Taxonomy" id="107213"/>
    <lineage>
        <taxon>Eukaryota</taxon>
        <taxon>Metazoa</taxon>
        <taxon>Ecdysozoa</taxon>
        <taxon>Arthropoda</taxon>
        <taxon>Hexapoda</taxon>
        <taxon>Insecta</taxon>
        <taxon>Pterygota</taxon>
        <taxon>Neoptera</taxon>
        <taxon>Endopterygota</taxon>
        <taxon>Coleoptera</taxon>
        <taxon>Polyphaga</taxon>
        <taxon>Cucujiformia</taxon>
        <taxon>Chrysomeloidea</taxon>
        <taxon>Chrysomelidae</taxon>
        <taxon>Galerucinae</taxon>
        <taxon>Diabroticina</taxon>
        <taxon>Diabroticites</taxon>
        <taxon>Diabrotica</taxon>
    </lineage>
</organism>
<proteinExistence type="predicted"/>
<feature type="compositionally biased region" description="Basic and acidic residues" evidence="1">
    <location>
        <begin position="93"/>
        <end position="102"/>
    </location>
</feature>
<evidence type="ECO:0000313" key="3">
    <source>
        <dbReference type="Proteomes" id="UP001153709"/>
    </source>
</evidence>
<feature type="compositionally biased region" description="Acidic residues" evidence="1">
    <location>
        <begin position="103"/>
        <end position="118"/>
    </location>
</feature>
<dbReference type="OrthoDB" id="6770063at2759"/>
<feature type="region of interest" description="Disordered" evidence="1">
    <location>
        <begin position="93"/>
        <end position="138"/>
    </location>
</feature>
<dbReference type="EMBL" id="OU898281">
    <property type="protein sequence ID" value="CAG9836349.1"/>
    <property type="molecule type" value="Genomic_DNA"/>
</dbReference>
<dbReference type="AlphaFoldDB" id="A0A9N9XEL2"/>
<reference evidence="2" key="1">
    <citation type="submission" date="2022-01" db="EMBL/GenBank/DDBJ databases">
        <authorList>
            <person name="King R."/>
        </authorList>
    </citation>
    <scope>NUCLEOTIDE SEQUENCE</scope>
</reference>
<sequence length="154" mass="18254">MPSEKLEKVVMKPFKMDPAQNNSQQELVTEENENPRGMRNVTFREWVVVGILCFVNLINYMDRFTIAELPILFIMAKKFDTYEKQQHNLQRIHEDEYFHMSDEDVDDPFEGDNSEDDYIPSMSSSDSEQEEPATKKMETKKCRTIYKYCRSSDK</sequence>
<name>A0A9N9XEL2_DIABA</name>
<protein>
    <submittedName>
        <fullName evidence="2">Uncharacterized protein</fullName>
    </submittedName>
</protein>
<keyword evidence="3" id="KW-1185">Reference proteome</keyword>
<gene>
    <name evidence="2" type="ORF">DIABBA_LOCUS9442</name>
</gene>